<sequence>METKPVEPLCVSDDGLWSLTVALNDESYECLTCRVAHTFLLELIGWTPEQALVSVFSRHYYKFA</sequence>
<evidence type="ECO:0000313" key="3">
    <source>
        <dbReference type="WBParaSite" id="GPUH_0002330901-mRNA-1"/>
    </source>
</evidence>
<accession>A0A183EQN8</accession>
<dbReference type="Proteomes" id="UP000271098">
    <property type="component" value="Unassembled WGS sequence"/>
</dbReference>
<name>A0A183EQN8_9BILA</name>
<evidence type="ECO:0000313" key="1">
    <source>
        <dbReference type="EMBL" id="VDN41241.1"/>
    </source>
</evidence>
<gene>
    <name evidence="1" type="ORF">GPUH_LOCUS23278</name>
</gene>
<dbReference type="EMBL" id="UYRT01097352">
    <property type="protein sequence ID" value="VDN41241.1"/>
    <property type="molecule type" value="Genomic_DNA"/>
</dbReference>
<dbReference type="WBParaSite" id="GPUH_0002330901-mRNA-1">
    <property type="protein sequence ID" value="GPUH_0002330901-mRNA-1"/>
    <property type="gene ID" value="GPUH_0002330901"/>
</dbReference>
<evidence type="ECO:0000313" key="2">
    <source>
        <dbReference type="Proteomes" id="UP000271098"/>
    </source>
</evidence>
<keyword evidence="2" id="KW-1185">Reference proteome</keyword>
<reference evidence="1 2" key="2">
    <citation type="submission" date="2018-11" db="EMBL/GenBank/DDBJ databases">
        <authorList>
            <consortium name="Pathogen Informatics"/>
        </authorList>
    </citation>
    <scope>NUCLEOTIDE SEQUENCE [LARGE SCALE GENOMIC DNA]</scope>
</reference>
<proteinExistence type="predicted"/>
<dbReference type="AlphaFoldDB" id="A0A183EQN8"/>
<protein>
    <submittedName>
        <fullName evidence="3">Transposase</fullName>
    </submittedName>
</protein>
<reference evidence="3" key="1">
    <citation type="submission" date="2016-06" db="UniProtKB">
        <authorList>
            <consortium name="WormBaseParasite"/>
        </authorList>
    </citation>
    <scope>IDENTIFICATION</scope>
</reference>
<organism evidence="3">
    <name type="scientific">Gongylonema pulchrum</name>
    <dbReference type="NCBI Taxonomy" id="637853"/>
    <lineage>
        <taxon>Eukaryota</taxon>
        <taxon>Metazoa</taxon>
        <taxon>Ecdysozoa</taxon>
        <taxon>Nematoda</taxon>
        <taxon>Chromadorea</taxon>
        <taxon>Rhabditida</taxon>
        <taxon>Spirurina</taxon>
        <taxon>Spiruromorpha</taxon>
        <taxon>Spiruroidea</taxon>
        <taxon>Gongylonematidae</taxon>
        <taxon>Gongylonema</taxon>
    </lineage>
</organism>
<dbReference type="OrthoDB" id="341511at2759"/>